<reference evidence="2" key="1">
    <citation type="journal article" date="2020" name="Nature">
        <title>Giant virus diversity and host interactions through global metagenomics.</title>
        <authorList>
            <person name="Schulz F."/>
            <person name="Roux S."/>
            <person name="Paez-Espino D."/>
            <person name="Jungbluth S."/>
            <person name="Walsh D.A."/>
            <person name="Denef V.J."/>
            <person name="McMahon K.D."/>
            <person name="Konstantinidis K.T."/>
            <person name="Eloe-Fadrosh E.A."/>
            <person name="Kyrpides N.C."/>
            <person name="Woyke T."/>
        </authorList>
    </citation>
    <scope>NUCLEOTIDE SEQUENCE</scope>
    <source>
        <strain evidence="2">GVMAG-M-3300020192-26</strain>
    </source>
</reference>
<accession>A0A6C0C860</accession>
<feature type="transmembrane region" description="Helical" evidence="1">
    <location>
        <begin position="16"/>
        <end position="34"/>
    </location>
</feature>
<keyword evidence="1" id="KW-0472">Membrane</keyword>
<name>A0A6C0C860_9ZZZZ</name>
<evidence type="ECO:0000256" key="1">
    <source>
        <dbReference type="SAM" id="Phobius"/>
    </source>
</evidence>
<keyword evidence="1" id="KW-0812">Transmembrane</keyword>
<feature type="transmembrane region" description="Helical" evidence="1">
    <location>
        <begin position="46"/>
        <end position="64"/>
    </location>
</feature>
<dbReference type="AlphaFoldDB" id="A0A6C0C860"/>
<dbReference type="EMBL" id="MN739354">
    <property type="protein sequence ID" value="QHT00272.1"/>
    <property type="molecule type" value="Genomic_DNA"/>
</dbReference>
<protein>
    <submittedName>
        <fullName evidence="2">Uncharacterized protein</fullName>
    </submittedName>
</protein>
<evidence type="ECO:0000313" key="2">
    <source>
        <dbReference type="EMBL" id="QHT00272.1"/>
    </source>
</evidence>
<proteinExistence type="predicted"/>
<organism evidence="2">
    <name type="scientific">viral metagenome</name>
    <dbReference type="NCBI Taxonomy" id="1070528"/>
    <lineage>
        <taxon>unclassified sequences</taxon>
        <taxon>metagenomes</taxon>
        <taxon>organismal metagenomes</taxon>
    </lineage>
</organism>
<keyword evidence="1" id="KW-1133">Transmembrane helix</keyword>
<sequence>MSQNPKNNKISRVRTFITDLNIITLGALFCTKILKFDEITAHPFLSAFKAAGTMFTTILCAGFTQLFTGFHITNVMMAIANVGLILQMYNGQKMIS</sequence>